<gene>
    <name evidence="2" type="ORF">EFR84_07735</name>
</gene>
<name>A0A3S0SJB0_9HYPH</name>
<dbReference type="EMBL" id="RJTJ01000005">
    <property type="protein sequence ID" value="RUM07987.1"/>
    <property type="molecule type" value="Genomic_DNA"/>
</dbReference>
<dbReference type="Proteomes" id="UP000278081">
    <property type="component" value="Unassembled WGS sequence"/>
</dbReference>
<dbReference type="AlphaFoldDB" id="A0A3S0SJB0"/>
<accession>A0A3S0SJB0</accession>
<feature type="transmembrane region" description="Helical" evidence="1">
    <location>
        <begin position="95"/>
        <end position="111"/>
    </location>
</feature>
<evidence type="ECO:0000256" key="1">
    <source>
        <dbReference type="SAM" id="Phobius"/>
    </source>
</evidence>
<feature type="transmembrane region" description="Helical" evidence="1">
    <location>
        <begin position="69"/>
        <end position="89"/>
    </location>
</feature>
<protein>
    <submittedName>
        <fullName evidence="2">Uncharacterized protein</fullName>
    </submittedName>
</protein>
<keyword evidence="1" id="KW-1133">Transmembrane helix</keyword>
<feature type="transmembrane region" description="Helical" evidence="1">
    <location>
        <begin position="45"/>
        <end position="62"/>
    </location>
</feature>
<organism evidence="2 3">
    <name type="scientific">Rhizobium chutanense</name>
    <dbReference type="NCBI Taxonomy" id="2035448"/>
    <lineage>
        <taxon>Bacteria</taxon>
        <taxon>Pseudomonadati</taxon>
        <taxon>Pseudomonadota</taxon>
        <taxon>Alphaproteobacteria</taxon>
        <taxon>Hyphomicrobiales</taxon>
        <taxon>Rhizobiaceae</taxon>
        <taxon>Rhizobium/Agrobacterium group</taxon>
        <taxon>Rhizobium</taxon>
    </lineage>
</organism>
<comment type="caution">
    <text evidence="2">The sequence shown here is derived from an EMBL/GenBank/DDBJ whole genome shotgun (WGS) entry which is preliminary data.</text>
</comment>
<evidence type="ECO:0000313" key="2">
    <source>
        <dbReference type="EMBL" id="RUM07987.1"/>
    </source>
</evidence>
<reference evidence="2 3" key="1">
    <citation type="submission" date="2018-11" db="EMBL/GenBank/DDBJ databases">
        <title>Rhizobium chutanense sp. nov., isolated from root nodules of Phaseolus vulgaris in China.</title>
        <authorList>
            <person name="Huo Y."/>
        </authorList>
    </citation>
    <scope>NUCLEOTIDE SEQUENCE [LARGE SCALE GENOMIC DNA]</scope>
    <source>
        <strain evidence="2 3">C16</strain>
    </source>
</reference>
<sequence length="130" mass="14842">MQKFFHAQQIEQLRNSPSARRAFLIAVPIAVLVTISYILDPGRKMMLALCLLYSVFIVPKATKGVITKLTHVYVFTVVTFPFVAIAEYFQSGDTLMIGYLMVFAVLNYEYGQRKWMDELAAARKARKRGQ</sequence>
<evidence type="ECO:0000313" key="3">
    <source>
        <dbReference type="Proteomes" id="UP000278081"/>
    </source>
</evidence>
<feature type="transmembrane region" description="Helical" evidence="1">
    <location>
        <begin position="21"/>
        <end position="39"/>
    </location>
</feature>
<proteinExistence type="predicted"/>
<keyword evidence="1" id="KW-0812">Transmembrane</keyword>
<dbReference type="RefSeq" id="WP_126908405.1">
    <property type="nucleotide sequence ID" value="NZ_ML133752.1"/>
</dbReference>
<keyword evidence="1" id="KW-0472">Membrane</keyword>